<dbReference type="AlphaFoldDB" id="A0A9X1G1F1"/>
<reference evidence="2" key="1">
    <citation type="submission" date="2021-07" db="EMBL/GenBank/DDBJ databases">
        <title>Roseobacter insulae sp. nov., isolated from a tidal flat.</title>
        <authorList>
            <person name="Park S."/>
            <person name="Yoon J.-H."/>
        </authorList>
    </citation>
    <scope>NUCLEOTIDE SEQUENCE</scope>
    <source>
        <strain evidence="2">YSTF-M11</strain>
    </source>
</reference>
<evidence type="ECO:0000256" key="1">
    <source>
        <dbReference type="SAM" id="Phobius"/>
    </source>
</evidence>
<keyword evidence="1" id="KW-0472">Membrane</keyword>
<sequence>MIDDVKQRQMRANPAYKFKRELKRLAQHMRNPLIPANKLKRELLRIGRQIINLPPFVISYLFATPYYDLVLARKCKILDGKAEPKNRIAVYLFYPQKGLQKSHLRAIDYLAQSGYAPLVICNAPLDDAELCKVLGRCWRYIERPNFGYDFGGYRDGILSIKTQLGSLDRLILTNDSTWFPLPGAMDWIAASEALNVDYAGAAWAWAVRHEDPEDFEKIQWTVDKDRRNFHYASYALNIASPILRTKKFYRFWKNFRLTNEKNRTVRRGEIGLTTWVKKHGFSHGATTELMQISQLLNAKNDDEVLNLVENLIFVTDPKMKDITEAFLKDAQTSEPFPRKRAEQLIANAVARQGMSYSIMGELIENHGFAFMKKSPAFRNDGTDAIVQNILTGMDAKFRKDILGEISALDR</sequence>
<keyword evidence="3" id="KW-1185">Reference proteome</keyword>
<evidence type="ECO:0000313" key="3">
    <source>
        <dbReference type="Proteomes" id="UP001138661"/>
    </source>
</evidence>
<keyword evidence="1" id="KW-0812">Transmembrane</keyword>
<evidence type="ECO:0000313" key="2">
    <source>
        <dbReference type="EMBL" id="MBW4710813.1"/>
    </source>
</evidence>
<accession>A0A9X1G1F1</accession>
<proteinExistence type="predicted"/>
<gene>
    <name evidence="2" type="ORF">KX928_23730</name>
</gene>
<dbReference type="Pfam" id="PF05045">
    <property type="entry name" value="RgpF"/>
    <property type="match status" value="1"/>
</dbReference>
<dbReference type="Proteomes" id="UP001138661">
    <property type="component" value="Unassembled WGS sequence"/>
</dbReference>
<comment type="caution">
    <text evidence="2">The sequence shown here is derived from an EMBL/GenBank/DDBJ whole genome shotgun (WGS) entry which is preliminary data.</text>
</comment>
<dbReference type="RefSeq" id="WP_219508050.1">
    <property type="nucleotide sequence ID" value="NZ_JAHXDN010000011.1"/>
</dbReference>
<keyword evidence="1" id="KW-1133">Transmembrane helix</keyword>
<feature type="transmembrane region" description="Helical" evidence="1">
    <location>
        <begin position="50"/>
        <end position="67"/>
    </location>
</feature>
<dbReference type="InterPro" id="IPR007739">
    <property type="entry name" value="RgpF"/>
</dbReference>
<protein>
    <submittedName>
        <fullName evidence="2">Rhamnan synthesis F family protein</fullName>
    </submittedName>
</protein>
<name>A0A9X1G1F1_9RHOB</name>
<organism evidence="2 3">
    <name type="scientific">Roseobacter insulae</name>
    <dbReference type="NCBI Taxonomy" id="2859783"/>
    <lineage>
        <taxon>Bacteria</taxon>
        <taxon>Pseudomonadati</taxon>
        <taxon>Pseudomonadota</taxon>
        <taxon>Alphaproteobacteria</taxon>
        <taxon>Rhodobacterales</taxon>
        <taxon>Roseobacteraceae</taxon>
        <taxon>Roseobacter</taxon>
    </lineage>
</organism>
<dbReference type="EMBL" id="JAHXDN010000011">
    <property type="protein sequence ID" value="MBW4710813.1"/>
    <property type="molecule type" value="Genomic_DNA"/>
</dbReference>